<organism evidence="5 6">
    <name type="scientific">Pilimelia terevasa</name>
    <dbReference type="NCBI Taxonomy" id="53372"/>
    <lineage>
        <taxon>Bacteria</taxon>
        <taxon>Bacillati</taxon>
        <taxon>Actinomycetota</taxon>
        <taxon>Actinomycetes</taxon>
        <taxon>Micromonosporales</taxon>
        <taxon>Micromonosporaceae</taxon>
        <taxon>Pilimelia</taxon>
    </lineage>
</organism>
<evidence type="ECO:0000259" key="3">
    <source>
        <dbReference type="Pfam" id="PF04183"/>
    </source>
</evidence>
<evidence type="ECO:0000256" key="1">
    <source>
        <dbReference type="ARBA" id="ARBA00004924"/>
    </source>
</evidence>
<keyword evidence="6" id="KW-1185">Reference proteome</keyword>
<comment type="similarity">
    <text evidence="2">Belongs to the IucA/IucC family.</text>
</comment>
<sequence length="525" mass="53791">MVTTTVGGGLHAAAPELADAVAAALPRAAATVRRRLLAALVREDVGDARERYGARGRWSGFGHVTFDDAPDVPFAALLPPGAAGLAAELEDAVVNQAVAYARAPGGPPPAAGPDAAVAAAERSATEGHNLHPCGRTRLGWSAADVLAHDLEGPGTAVGFVAVPAAAHRGDDLGALLRATRPQVPAAPPGHVVQPVHAWQWERLRRCRPDGVRLLDGRIGATATLAVRTLLLDGPPAYLKLSLDVLITSTRRTISPASAANGPGISALLEEVLGRDAAGARALLLREPAAAAAPGVGDGRAASAILREPLAGRLEPGEAVWPATALAVPDAAGRPAAARLVAAYARRGGAADGPAAAAAWLAAYAELLLAPVLRLATAYGVGLEAHLQNCLPTFVDGVPHRMVFRDLAGLRLHRPRLAAAGLSVALHPDSVVGTDDVAVLRAKVCYTAFQAHLAELVRQVCGAYGLAEDGVWARVREVVDGLAGGTADHGAWTAPTVPHKALVRMRLAGGGDLYVPVSNPLCRSGR</sequence>
<protein>
    <recommendedName>
        <fullName evidence="7">Siderophore synthetase component</fullName>
    </recommendedName>
</protein>
<gene>
    <name evidence="5" type="ORF">GCM10010124_32580</name>
</gene>
<evidence type="ECO:0000259" key="4">
    <source>
        <dbReference type="Pfam" id="PF06276"/>
    </source>
</evidence>
<comment type="caution">
    <text evidence="5">The sequence shown here is derived from an EMBL/GenBank/DDBJ whole genome shotgun (WGS) entry which is preliminary data.</text>
</comment>
<dbReference type="InterPro" id="IPR022770">
    <property type="entry name" value="IucA/IucC-like_C"/>
</dbReference>
<dbReference type="EMBL" id="BMQC01000012">
    <property type="protein sequence ID" value="GGK37324.1"/>
    <property type="molecule type" value="Genomic_DNA"/>
</dbReference>
<feature type="domain" description="Aerobactin siderophore biosynthesis IucA/IucC N-terminal" evidence="3">
    <location>
        <begin position="118"/>
        <end position="326"/>
    </location>
</feature>
<dbReference type="Pfam" id="PF06276">
    <property type="entry name" value="FhuF"/>
    <property type="match status" value="1"/>
</dbReference>
<dbReference type="Gene3D" id="1.10.510.40">
    <property type="match status" value="1"/>
</dbReference>
<name>A0A8J3FJ58_9ACTN</name>
<dbReference type="AlphaFoldDB" id="A0A8J3FJ58"/>
<accession>A0A8J3FJ58</accession>
<evidence type="ECO:0008006" key="7">
    <source>
        <dbReference type="Google" id="ProtNLM"/>
    </source>
</evidence>
<dbReference type="Pfam" id="PF04183">
    <property type="entry name" value="IucA_IucC"/>
    <property type="match status" value="1"/>
</dbReference>
<dbReference type="InterPro" id="IPR007310">
    <property type="entry name" value="Aerobactin_biosyn_IucA/IucC_N"/>
</dbReference>
<dbReference type="Proteomes" id="UP000662200">
    <property type="component" value="Unassembled WGS sequence"/>
</dbReference>
<proteinExistence type="inferred from homology"/>
<dbReference type="PANTHER" id="PTHR34384:SF5">
    <property type="entry name" value="L-2,3-DIAMINOPROPANOATE--CITRATE LIGASE"/>
    <property type="match status" value="1"/>
</dbReference>
<dbReference type="GO" id="GO:0016881">
    <property type="term" value="F:acid-amino acid ligase activity"/>
    <property type="evidence" value="ECO:0007669"/>
    <property type="project" value="UniProtKB-ARBA"/>
</dbReference>
<dbReference type="GO" id="GO:0019290">
    <property type="term" value="P:siderophore biosynthetic process"/>
    <property type="evidence" value="ECO:0007669"/>
    <property type="project" value="InterPro"/>
</dbReference>
<comment type="pathway">
    <text evidence="1">Siderophore biosynthesis.</text>
</comment>
<dbReference type="PANTHER" id="PTHR34384">
    <property type="entry name" value="L-2,3-DIAMINOPROPANOATE--CITRATE LIGASE"/>
    <property type="match status" value="1"/>
</dbReference>
<evidence type="ECO:0000256" key="2">
    <source>
        <dbReference type="ARBA" id="ARBA00007832"/>
    </source>
</evidence>
<evidence type="ECO:0000313" key="5">
    <source>
        <dbReference type="EMBL" id="GGK37324.1"/>
    </source>
</evidence>
<dbReference type="InterPro" id="IPR037455">
    <property type="entry name" value="LucA/IucC-like"/>
</dbReference>
<reference evidence="5" key="1">
    <citation type="journal article" date="2014" name="Int. J. Syst. Evol. Microbiol.">
        <title>Complete genome sequence of Corynebacterium casei LMG S-19264T (=DSM 44701T), isolated from a smear-ripened cheese.</title>
        <authorList>
            <consortium name="US DOE Joint Genome Institute (JGI-PGF)"/>
            <person name="Walter F."/>
            <person name="Albersmeier A."/>
            <person name="Kalinowski J."/>
            <person name="Ruckert C."/>
        </authorList>
    </citation>
    <scope>NUCLEOTIDE SEQUENCE</scope>
    <source>
        <strain evidence="5">JCM 3091</strain>
    </source>
</reference>
<evidence type="ECO:0000313" key="6">
    <source>
        <dbReference type="Proteomes" id="UP000662200"/>
    </source>
</evidence>
<feature type="domain" description="Aerobactin siderophore biosynthesis IucA/IucC-like C-terminal" evidence="4">
    <location>
        <begin position="358"/>
        <end position="512"/>
    </location>
</feature>
<reference evidence="5" key="2">
    <citation type="submission" date="2020-09" db="EMBL/GenBank/DDBJ databases">
        <authorList>
            <person name="Sun Q."/>
            <person name="Ohkuma M."/>
        </authorList>
    </citation>
    <scope>NUCLEOTIDE SEQUENCE</scope>
    <source>
        <strain evidence="5">JCM 3091</strain>
    </source>
</reference>